<dbReference type="EMBL" id="JAUHHV010000003">
    <property type="protein sequence ID" value="KAK1430505.1"/>
    <property type="molecule type" value="Genomic_DNA"/>
</dbReference>
<gene>
    <name evidence="1" type="ORF">QVD17_13301</name>
</gene>
<accession>A0AAD8KVW5</accession>
<comment type="caution">
    <text evidence="1">The sequence shown here is derived from an EMBL/GenBank/DDBJ whole genome shotgun (WGS) entry which is preliminary data.</text>
</comment>
<proteinExistence type="predicted"/>
<reference evidence="1" key="1">
    <citation type="journal article" date="2023" name="bioRxiv">
        <title>Improved chromosome-level genome assembly for marigold (Tagetes erecta).</title>
        <authorList>
            <person name="Jiang F."/>
            <person name="Yuan L."/>
            <person name="Wang S."/>
            <person name="Wang H."/>
            <person name="Xu D."/>
            <person name="Wang A."/>
            <person name="Fan W."/>
        </authorList>
    </citation>
    <scope>NUCLEOTIDE SEQUENCE</scope>
    <source>
        <strain evidence="1">WSJ</strain>
        <tissue evidence="1">Leaf</tissue>
    </source>
</reference>
<evidence type="ECO:0000313" key="2">
    <source>
        <dbReference type="Proteomes" id="UP001229421"/>
    </source>
</evidence>
<dbReference type="Proteomes" id="UP001229421">
    <property type="component" value="Unassembled WGS sequence"/>
</dbReference>
<protein>
    <submittedName>
        <fullName evidence="1">Uncharacterized protein</fullName>
    </submittedName>
</protein>
<name>A0AAD8KVW5_TARER</name>
<evidence type="ECO:0000313" key="1">
    <source>
        <dbReference type="EMBL" id="KAK1430505.1"/>
    </source>
</evidence>
<dbReference type="AlphaFoldDB" id="A0AAD8KVW5"/>
<organism evidence="1 2">
    <name type="scientific">Tagetes erecta</name>
    <name type="common">African marigold</name>
    <dbReference type="NCBI Taxonomy" id="13708"/>
    <lineage>
        <taxon>Eukaryota</taxon>
        <taxon>Viridiplantae</taxon>
        <taxon>Streptophyta</taxon>
        <taxon>Embryophyta</taxon>
        <taxon>Tracheophyta</taxon>
        <taxon>Spermatophyta</taxon>
        <taxon>Magnoliopsida</taxon>
        <taxon>eudicotyledons</taxon>
        <taxon>Gunneridae</taxon>
        <taxon>Pentapetalae</taxon>
        <taxon>asterids</taxon>
        <taxon>campanulids</taxon>
        <taxon>Asterales</taxon>
        <taxon>Asteraceae</taxon>
        <taxon>Asteroideae</taxon>
        <taxon>Heliantheae alliance</taxon>
        <taxon>Tageteae</taxon>
        <taxon>Tagetes</taxon>
    </lineage>
</organism>
<sequence>MGLICVTSGIFRFTFTTLIPFSHITCVLRDTPISIHINTNRHSSISHCLCFSFFFTKNFSIKTFTNLTFSPPKPKSNHSLSLRWF</sequence>
<keyword evidence="2" id="KW-1185">Reference proteome</keyword>